<dbReference type="AlphaFoldDB" id="A0A7W8N7C9"/>
<keyword evidence="2" id="KW-1185">Reference proteome</keyword>
<protein>
    <recommendedName>
        <fullName evidence="3">PD-(D/E)XK endonuclease-like domain-containing protein</fullName>
    </recommendedName>
</protein>
<gene>
    <name evidence="1" type="ORF">HNR43_001217</name>
</gene>
<name>A0A7W8N7C9_9BACL</name>
<sequence length="835" mass="98234">MFKVKYYKHTKKFYEQFRIQNGEIHITQSAAFADYLSSIGGQANRVWSYPPFIEALFPHWHHPYTEVYIRSLVRDYVHRHAPKEKVTYFEKRLDDFYASVRFLAEIGPFSLSPLPSLKLNEEQRFFIGMMETLRSDNVLLEYWKARAHLSRKSVAEALGLEDDAHVICVHHVDYIDAPKMLLFYLLAQVGFDVVFYIPFNPGAPNLYKTWCDIYRHVSNDEGNWECVEESQPLRGAKFAQYVDASFSISDDSFDGINFLSFAHPTDLKNYLERCPIEKERHEVLATYEEELNVYVGHHRNSHFYASRYGKFFLSLQRCKKTEAGVLLTYDDYVNMMTSGWVHYGAIDGSQALTLLIDLRNYMEGVATFADIIDRLQSLINLQEVSAAFDEVAKEQAGRHRLKQYLSNPFRSFSYVHRSRYDITIKQLMECTKDLARKVQRLLLGEREKRNVRAYLQEWKQVYDSVKTQWDAKSQMKMEMLFSLSIPEHWEFAKEEMHLFLSLHFGAKEHKHDKILNFDQLVGKALSAKHVHLTGMSFQLFPWKTPELPNVLTYTWMKECIRRSFIGLNQTMRINALLVDYYSRHAANSTAVYALYHLLAFGNETVTFSYIQNWREHDGPSIYFTILQELYGMKETTFVEEENELSWEVPTLEEQSFPVEALRHIPDLLWIDSDFCKRKFFLNALVEHHPVYENDFHQQQVFSIIGRLLSEQGDGEALFRETIFPLFPQWTNAFKQNLLDTLGISGLRVYKQYENIYYPKAMKYLQRLKSKYLVTKNWKARHQYDNDTFKVDEHIRGLMDYVGVYEVEAESGAHCRMCPFLHVCKDGEYVIDAVNN</sequence>
<evidence type="ECO:0000313" key="2">
    <source>
        <dbReference type="Proteomes" id="UP000583699"/>
    </source>
</evidence>
<organism evidence="1 2">
    <name type="scientific">Anoxybacillus mongoliensis</name>
    <dbReference type="NCBI Taxonomy" id="452565"/>
    <lineage>
        <taxon>Bacteria</taxon>
        <taxon>Bacillati</taxon>
        <taxon>Bacillota</taxon>
        <taxon>Bacilli</taxon>
        <taxon>Bacillales</taxon>
        <taxon>Anoxybacillaceae</taxon>
        <taxon>Anoxybacillus</taxon>
    </lineage>
</organism>
<dbReference type="EMBL" id="JACHEQ010000005">
    <property type="protein sequence ID" value="MBB5355245.1"/>
    <property type="molecule type" value="Genomic_DNA"/>
</dbReference>
<comment type="caution">
    <text evidence="1">The sequence shown here is derived from an EMBL/GenBank/DDBJ whole genome shotgun (WGS) entry which is preliminary data.</text>
</comment>
<evidence type="ECO:0008006" key="3">
    <source>
        <dbReference type="Google" id="ProtNLM"/>
    </source>
</evidence>
<accession>A0A7W8N7C9</accession>
<proteinExistence type="predicted"/>
<reference evidence="1 2" key="1">
    <citation type="submission" date="2020-08" db="EMBL/GenBank/DDBJ databases">
        <title>Genomic Encyclopedia of Type Strains, Phase IV (KMG-IV): sequencing the most valuable type-strain genomes for metagenomic binning, comparative biology and taxonomic classification.</title>
        <authorList>
            <person name="Goeker M."/>
        </authorList>
    </citation>
    <scope>NUCLEOTIDE SEQUENCE [LARGE SCALE GENOMIC DNA]</scope>
    <source>
        <strain evidence="1 2">DSM 19169</strain>
    </source>
</reference>
<dbReference type="RefSeq" id="WP_246346260.1">
    <property type="nucleotide sequence ID" value="NZ_JACHEQ010000005.1"/>
</dbReference>
<dbReference type="Proteomes" id="UP000583699">
    <property type="component" value="Unassembled WGS sequence"/>
</dbReference>
<evidence type="ECO:0000313" key="1">
    <source>
        <dbReference type="EMBL" id="MBB5355245.1"/>
    </source>
</evidence>